<gene>
    <name evidence="1" type="ORF">KIH74_24430</name>
</gene>
<proteinExistence type="predicted"/>
<name>A0ABS5TLZ1_9ACTN</name>
<reference evidence="1 2" key="1">
    <citation type="submission" date="2021-05" db="EMBL/GenBank/DDBJ databases">
        <title>Kineosporia and Streptomyces sp. nov. two new marine actinobacteria isolated from Coral.</title>
        <authorList>
            <person name="Buangrab K."/>
            <person name="Sutthacheep M."/>
            <person name="Yeemin T."/>
            <person name="Harunari E."/>
            <person name="Igarashi Y."/>
            <person name="Kanchanasin P."/>
            <person name="Tanasupawat S."/>
            <person name="Phongsopitanun W."/>
        </authorList>
    </citation>
    <scope>NUCLEOTIDE SEQUENCE [LARGE SCALE GENOMIC DNA]</scope>
    <source>
        <strain evidence="1 2">J2-2</strain>
    </source>
</reference>
<evidence type="ECO:0000313" key="2">
    <source>
        <dbReference type="Proteomes" id="UP001197247"/>
    </source>
</evidence>
<dbReference type="Proteomes" id="UP001197247">
    <property type="component" value="Unassembled WGS sequence"/>
</dbReference>
<accession>A0ABS5TLZ1</accession>
<dbReference type="RefSeq" id="WP_214158477.1">
    <property type="nucleotide sequence ID" value="NZ_JAHBAY010000011.1"/>
</dbReference>
<comment type="caution">
    <text evidence="1">The sequence shown here is derived from an EMBL/GenBank/DDBJ whole genome shotgun (WGS) entry which is preliminary data.</text>
</comment>
<organism evidence="1 2">
    <name type="scientific">Kineosporia corallincola</name>
    <dbReference type="NCBI Taxonomy" id="2835133"/>
    <lineage>
        <taxon>Bacteria</taxon>
        <taxon>Bacillati</taxon>
        <taxon>Actinomycetota</taxon>
        <taxon>Actinomycetes</taxon>
        <taxon>Kineosporiales</taxon>
        <taxon>Kineosporiaceae</taxon>
        <taxon>Kineosporia</taxon>
    </lineage>
</organism>
<evidence type="ECO:0000313" key="1">
    <source>
        <dbReference type="EMBL" id="MBT0772113.1"/>
    </source>
</evidence>
<dbReference type="EMBL" id="JAHBAY010000011">
    <property type="protein sequence ID" value="MBT0772113.1"/>
    <property type="molecule type" value="Genomic_DNA"/>
</dbReference>
<sequence>MQELVLSGFVVALAAAHFATGRLSRAARRRREARALRVHVLREVEAGRRSLDDAAVVGVLSWCDEVVQTGRDVPMTVR</sequence>
<keyword evidence="2" id="KW-1185">Reference proteome</keyword>
<protein>
    <submittedName>
        <fullName evidence="1">Uncharacterized protein</fullName>
    </submittedName>
</protein>